<dbReference type="Proteomes" id="UP000251211">
    <property type="component" value="Unassembled WGS sequence"/>
</dbReference>
<dbReference type="GO" id="GO:0005975">
    <property type="term" value="P:carbohydrate metabolic process"/>
    <property type="evidence" value="ECO:0007669"/>
    <property type="project" value="InterPro"/>
</dbReference>
<evidence type="ECO:0000256" key="2">
    <source>
        <dbReference type="ARBA" id="ARBA00022679"/>
    </source>
</evidence>
<keyword evidence="1" id="KW-0328">Glycosyltransferase</keyword>
<dbReference type="GO" id="GO:0016020">
    <property type="term" value="C:membrane"/>
    <property type="evidence" value="ECO:0007669"/>
    <property type="project" value="InterPro"/>
</dbReference>
<dbReference type="InterPro" id="IPR002516">
    <property type="entry name" value="Glyco_trans_11"/>
</dbReference>
<evidence type="ECO:0000313" key="3">
    <source>
        <dbReference type="EMBL" id="SPZ40846.1"/>
    </source>
</evidence>
<sequence length="298" mass="32944">MTVTVEMRGGRANQMFGLAAGILVSKEFGSELILDHRLISRHGPKGFQISDITNGFKTVHLNDLEMRMWRKFRRLQPAVEVRVASRIMEARSSRGTVTLPEERWEDRRSYYSNPVLLRGYFQNAAPDIAADMDLISSIKSSIEEIPEVAQIGEVVRNLGIDRYIAVHVRRGDYVKVPRNLERLGVCSADYYISAVDALAVSLPVLIVSDDHAWCEENLVNRIPNSRVFNGGSAWSDMSVISGASAVVLSNSTFSWWGAVLGQSSGVIFPTPWFDDPSAGGDSLGLANWIGISKSKNAQ</sequence>
<dbReference type="PANTHER" id="PTHR11927:SF9">
    <property type="entry name" value="L-FUCOSYLTRANSFERASE"/>
    <property type="match status" value="1"/>
</dbReference>
<gene>
    <name evidence="3" type="ORF">NCTC13229_04344</name>
</gene>
<protein>
    <submittedName>
        <fullName evidence="3">Glycosyl transferase family 11</fullName>
    </submittedName>
</protein>
<dbReference type="GO" id="GO:0008107">
    <property type="term" value="F:galactoside 2-alpha-L-fucosyltransferase activity"/>
    <property type="evidence" value="ECO:0007669"/>
    <property type="project" value="InterPro"/>
</dbReference>
<dbReference type="RefSeq" id="WP_112300864.1">
    <property type="nucleotide sequence ID" value="NZ_QTTP01000001.1"/>
</dbReference>
<dbReference type="CDD" id="cd11301">
    <property type="entry name" value="Fut1_Fut2_like"/>
    <property type="match status" value="1"/>
</dbReference>
<dbReference type="PANTHER" id="PTHR11927">
    <property type="entry name" value="GALACTOSIDE 2-L-FUCOSYLTRANSFERASE"/>
    <property type="match status" value="1"/>
</dbReference>
<dbReference type="AlphaFoldDB" id="A0AB38FH85"/>
<comment type="caution">
    <text evidence="3">The sequence shown here is derived from an EMBL/GenBank/DDBJ whole genome shotgun (WGS) entry which is preliminary data.</text>
</comment>
<dbReference type="EMBL" id="UAUI01000020">
    <property type="protein sequence ID" value="SPZ40846.1"/>
    <property type="molecule type" value="Genomic_DNA"/>
</dbReference>
<accession>A0AB38FH85</accession>
<evidence type="ECO:0000256" key="1">
    <source>
        <dbReference type="ARBA" id="ARBA00022676"/>
    </source>
</evidence>
<organism evidence="3 4">
    <name type="scientific">Rhodococcus wratislaviensis</name>
    <name type="common">Tsukamurella wratislaviensis</name>
    <dbReference type="NCBI Taxonomy" id="44752"/>
    <lineage>
        <taxon>Bacteria</taxon>
        <taxon>Bacillati</taxon>
        <taxon>Actinomycetota</taxon>
        <taxon>Actinomycetes</taxon>
        <taxon>Mycobacteriales</taxon>
        <taxon>Nocardiaceae</taxon>
        <taxon>Rhodococcus</taxon>
    </lineage>
</organism>
<evidence type="ECO:0000313" key="4">
    <source>
        <dbReference type="Proteomes" id="UP000251211"/>
    </source>
</evidence>
<name>A0AB38FH85_RHOWR</name>
<proteinExistence type="predicted"/>
<reference evidence="3 4" key="1">
    <citation type="submission" date="2018-06" db="EMBL/GenBank/DDBJ databases">
        <authorList>
            <consortium name="Pathogen Informatics"/>
            <person name="Doyle S."/>
        </authorList>
    </citation>
    <scope>NUCLEOTIDE SEQUENCE [LARGE SCALE GENOMIC DNA]</scope>
    <source>
        <strain evidence="3 4">NCTC13229</strain>
    </source>
</reference>
<keyword evidence="2 3" id="KW-0808">Transferase</keyword>
<dbReference type="Pfam" id="PF01531">
    <property type="entry name" value="Glyco_transf_11"/>
    <property type="match status" value="1"/>
</dbReference>